<gene>
    <name evidence="2" type="ORF">EJ04DRAFT_523259</name>
</gene>
<evidence type="ECO:0000313" key="3">
    <source>
        <dbReference type="Proteomes" id="UP000799444"/>
    </source>
</evidence>
<dbReference type="EMBL" id="ML996142">
    <property type="protein sequence ID" value="KAF2734849.1"/>
    <property type="molecule type" value="Genomic_DNA"/>
</dbReference>
<evidence type="ECO:0000256" key="1">
    <source>
        <dbReference type="SAM" id="SignalP"/>
    </source>
</evidence>
<dbReference type="Proteomes" id="UP000799444">
    <property type="component" value="Unassembled WGS sequence"/>
</dbReference>
<accession>A0A9P4V1T0</accession>
<keyword evidence="3" id="KW-1185">Reference proteome</keyword>
<name>A0A9P4V1T0_9PLEO</name>
<reference evidence="2" key="1">
    <citation type="journal article" date="2020" name="Stud. Mycol.">
        <title>101 Dothideomycetes genomes: a test case for predicting lifestyles and emergence of pathogens.</title>
        <authorList>
            <person name="Haridas S."/>
            <person name="Albert R."/>
            <person name="Binder M."/>
            <person name="Bloem J."/>
            <person name="Labutti K."/>
            <person name="Salamov A."/>
            <person name="Andreopoulos B."/>
            <person name="Baker S."/>
            <person name="Barry K."/>
            <person name="Bills G."/>
            <person name="Bluhm B."/>
            <person name="Cannon C."/>
            <person name="Castanera R."/>
            <person name="Culley D."/>
            <person name="Daum C."/>
            <person name="Ezra D."/>
            <person name="Gonzalez J."/>
            <person name="Henrissat B."/>
            <person name="Kuo A."/>
            <person name="Liang C."/>
            <person name="Lipzen A."/>
            <person name="Lutzoni F."/>
            <person name="Magnuson J."/>
            <person name="Mondo S."/>
            <person name="Nolan M."/>
            <person name="Ohm R."/>
            <person name="Pangilinan J."/>
            <person name="Park H.-J."/>
            <person name="Ramirez L."/>
            <person name="Alfaro M."/>
            <person name="Sun H."/>
            <person name="Tritt A."/>
            <person name="Yoshinaga Y."/>
            <person name="Zwiers L.-H."/>
            <person name="Turgeon B."/>
            <person name="Goodwin S."/>
            <person name="Spatafora J."/>
            <person name="Crous P."/>
            <person name="Grigoriev I."/>
        </authorList>
    </citation>
    <scope>NUCLEOTIDE SEQUENCE</scope>
    <source>
        <strain evidence="2">CBS 125425</strain>
    </source>
</reference>
<dbReference type="AlphaFoldDB" id="A0A9P4V1T0"/>
<organism evidence="2 3">
    <name type="scientific">Polyplosphaeria fusca</name>
    <dbReference type="NCBI Taxonomy" id="682080"/>
    <lineage>
        <taxon>Eukaryota</taxon>
        <taxon>Fungi</taxon>
        <taxon>Dikarya</taxon>
        <taxon>Ascomycota</taxon>
        <taxon>Pezizomycotina</taxon>
        <taxon>Dothideomycetes</taxon>
        <taxon>Pleosporomycetidae</taxon>
        <taxon>Pleosporales</taxon>
        <taxon>Tetraplosphaeriaceae</taxon>
        <taxon>Polyplosphaeria</taxon>
    </lineage>
</organism>
<keyword evidence="1" id="KW-0732">Signal</keyword>
<sequence length="158" mass="17192">MRTTNSALIVSMLAVLATTAPLSVDSSDVDTVNAGTSPICFLPNLRIWNHCHLIRGSPDTKLVDGPNDMKTKKKDGDVGWNDGGDLGEDEIESICCWMSKNYTFSFGSMTSPGADTRQFNLAVDIELCMIGPVARYGRRLDRSWSGFEECIQAPAAVL</sequence>
<feature type="chain" id="PRO_5040209612" evidence="1">
    <location>
        <begin position="20"/>
        <end position="158"/>
    </location>
</feature>
<comment type="caution">
    <text evidence="2">The sequence shown here is derived from an EMBL/GenBank/DDBJ whole genome shotgun (WGS) entry which is preliminary data.</text>
</comment>
<evidence type="ECO:0000313" key="2">
    <source>
        <dbReference type="EMBL" id="KAF2734849.1"/>
    </source>
</evidence>
<protein>
    <submittedName>
        <fullName evidence="2">Uncharacterized protein</fullName>
    </submittedName>
</protein>
<proteinExistence type="predicted"/>
<feature type="signal peptide" evidence="1">
    <location>
        <begin position="1"/>
        <end position="19"/>
    </location>
</feature>